<name>A0ABX2L1M2_9PROT</name>
<dbReference type="RefSeq" id="WP_174439739.1">
    <property type="nucleotide sequence ID" value="NZ_BAABCC010000056.1"/>
</dbReference>
<proteinExistence type="predicted"/>
<protein>
    <recommendedName>
        <fullName evidence="1">DUF6455 domain-containing protein</fullName>
    </recommendedName>
</protein>
<dbReference type="Pfam" id="PF20056">
    <property type="entry name" value="DUF6455"/>
    <property type="match status" value="1"/>
</dbReference>
<feature type="domain" description="DUF6455" evidence="1">
    <location>
        <begin position="60"/>
        <end position="105"/>
    </location>
</feature>
<keyword evidence="3" id="KW-1185">Reference proteome</keyword>
<comment type="caution">
    <text evidence="2">The sequence shown here is derived from an EMBL/GenBank/DDBJ whole genome shotgun (WGS) entry which is preliminary data.</text>
</comment>
<accession>A0ABX2L1M2</accession>
<evidence type="ECO:0000259" key="1">
    <source>
        <dbReference type="Pfam" id="PF20056"/>
    </source>
</evidence>
<gene>
    <name evidence="2" type="ORF">GBZ26_16335</name>
</gene>
<dbReference type="InterPro" id="IPR045601">
    <property type="entry name" value="DUF6455"/>
</dbReference>
<reference evidence="2 3" key="1">
    <citation type="submission" date="2019-10" db="EMBL/GenBank/DDBJ databases">
        <title>Genome sequence of Azospirillum formosense CC-Nfb-7.</title>
        <authorList>
            <person name="Ambrosini A."/>
            <person name="Sant'Anna F.H."/>
            <person name="Cassan F.D."/>
            <person name="Souza E.M."/>
            <person name="Passaglia L.M.P."/>
        </authorList>
    </citation>
    <scope>NUCLEOTIDE SEQUENCE [LARGE SCALE GENOMIC DNA]</scope>
    <source>
        <strain evidence="2 3">CC-NFb-7</strain>
    </source>
</reference>
<organism evidence="2 3">
    <name type="scientific">Azospirillum formosense</name>
    <dbReference type="NCBI Taxonomy" id="861533"/>
    <lineage>
        <taxon>Bacteria</taxon>
        <taxon>Pseudomonadati</taxon>
        <taxon>Pseudomonadota</taxon>
        <taxon>Alphaproteobacteria</taxon>
        <taxon>Rhodospirillales</taxon>
        <taxon>Azospirillaceae</taxon>
        <taxon>Azospirillum</taxon>
    </lineage>
</organism>
<evidence type="ECO:0000313" key="2">
    <source>
        <dbReference type="EMBL" id="NUB20762.1"/>
    </source>
</evidence>
<dbReference type="EMBL" id="WHOR01000119">
    <property type="protein sequence ID" value="NUB20762.1"/>
    <property type="molecule type" value="Genomic_DNA"/>
</dbReference>
<evidence type="ECO:0000313" key="3">
    <source>
        <dbReference type="Proteomes" id="UP000639419"/>
    </source>
</evidence>
<dbReference type="Proteomes" id="UP000639419">
    <property type="component" value="Unassembled WGS sequence"/>
</dbReference>
<sequence length="105" mass="11000">MLPIIGAESMDPTLILVLAGGLVLAGVTLAARRPGQPLPLAAVIARRLPGVTALATAGTCHAVANAVAACRRCERQDACRRWLARDTTESCPGFCPNRAVIENLR</sequence>